<feature type="compositionally biased region" description="Low complexity" evidence="1">
    <location>
        <begin position="1090"/>
        <end position="1099"/>
    </location>
</feature>
<dbReference type="Proteomes" id="UP001168146">
    <property type="component" value="Unassembled WGS sequence"/>
</dbReference>
<feature type="compositionally biased region" description="Low complexity" evidence="1">
    <location>
        <begin position="22"/>
        <end position="54"/>
    </location>
</feature>
<feature type="compositionally biased region" description="Gly residues" evidence="1">
    <location>
        <begin position="1638"/>
        <end position="1655"/>
    </location>
</feature>
<feature type="compositionally biased region" description="Low complexity" evidence="1">
    <location>
        <begin position="314"/>
        <end position="327"/>
    </location>
</feature>
<feature type="compositionally biased region" description="Polar residues" evidence="1">
    <location>
        <begin position="454"/>
        <end position="472"/>
    </location>
</feature>
<dbReference type="EMBL" id="JASUXU010000078">
    <property type="protein sequence ID" value="KAK0310156.1"/>
    <property type="molecule type" value="Genomic_DNA"/>
</dbReference>
<feature type="compositionally biased region" description="Low complexity" evidence="1">
    <location>
        <begin position="1448"/>
        <end position="1460"/>
    </location>
</feature>
<gene>
    <name evidence="2" type="ORF">LTR82_014979</name>
</gene>
<feature type="compositionally biased region" description="Polar residues" evidence="1">
    <location>
        <begin position="244"/>
        <end position="254"/>
    </location>
</feature>
<feature type="compositionally biased region" description="Polar residues" evidence="1">
    <location>
        <begin position="910"/>
        <end position="922"/>
    </location>
</feature>
<feature type="compositionally biased region" description="Polar residues" evidence="1">
    <location>
        <begin position="837"/>
        <end position="846"/>
    </location>
</feature>
<feature type="compositionally biased region" description="Basic and acidic residues" evidence="1">
    <location>
        <begin position="1260"/>
        <end position="1269"/>
    </location>
</feature>
<accession>A0AAN6FCM5</accession>
<feature type="compositionally biased region" description="Low complexity" evidence="1">
    <location>
        <begin position="1192"/>
        <end position="1202"/>
    </location>
</feature>
<feature type="compositionally biased region" description="Low complexity" evidence="1">
    <location>
        <begin position="1517"/>
        <end position="1529"/>
    </location>
</feature>
<feature type="region of interest" description="Disordered" evidence="1">
    <location>
        <begin position="745"/>
        <end position="866"/>
    </location>
</feature>
<feature type="compositionally biased region" description="Polar residues" evidence="1">
    <location>
        <begin position="1053"/>
        <end position="1083"/>
    </location>
</feature>
<feature type="compositionally biased region" description="Basic and acidic residues" evidence="1">
    <location>
        <begin position="587"/>
        <end position="604"/>
    </location>
</feature>
<feature type="compositionally biased region" description="Gly residues" evidence="1">
    <location>
        <begin position="83"/>
        <end position="94"/>
    </location>
</feature>
<feature type="compositionally biased region" description="Polar residues" evidence="1">
    <location>
        <begin position="795"/>
        <end position="808"/>
    </location>
</feature>
<reference evidence="2" key="1">
    <citation type="submission" date="2021-12" db="EMBL/GenBank/DDBJ databases">
        <title>Black yeast isolated from Biological Soil Crust.</title>
        <authorList>
            <person name="Kurbessoian T."/>
        </authorList>
    </citation>
    <scope>NUCLEOTIDE SEQUENCE</scope>
    <source>
        <strain evidence="2">CCFEE 5208</strain>
    </source>
</reference>
<evidence type="ECO:0000256" key="1">
    <source>
        <dbReference type="SAM" id="MobiDB-lite"/>
    </source>
</evidence>
<name>A0AAN6FCM5_9PEZI</name>
<feature type="compositionally biased region" description="Polar residues" evidence="1">
    <location>
        <begin position="1486"/>
        <end position="1496"/>
    </location>
</feature>
<feature type="compositionally biased region" description="Polar residues" evidence="1">
    <location>
        <begin position="692"/>
        <end position="704"/>
    </location>
</feature>
<proteinExistence type="predicted"/>
<protein>
    <submittedName>
        <fullName evidence="2">Uncharacterized protein</fullName>
    </submittedName>
</protein>
<feature type="compositionally biased region" description="Low complexity" evidence="1">
    <location>
        <begin position="411"/>
        <end position="424"/>
    </location>
</feature>
<organism evidence="2 3">
    <name type="scientific">Friedmanniomyces endolithicus</name>
    <dbReference type="NCBI Taxonomy" id="329885"/>
    <lineage>
        <taxon>Eukaryota</taxon>
        <taxon>Fungi</taxon>
        <taxon>Dikarya</taxon>
        <taxon>Ascomycota</taxon>
        <taxon>Pezizomycotina</taxon>
        <taxon>Dothideomycetes</taxon>
        <taxon>Dothideomycetidae</taxon>
        <taxon>Mycosphaerellales</taxon>
        <taxon>Teratosphaeriaceae</taxon>
        <taxon>Friedmanniomyces</taxon>
    </lineage>
</organism>
<feature type="region of interest" description="Disordered" evidence="1">
    <location>
        <begin position="1"/>
        <end position="283"/>
    </location>
</feature>
<feature type="region of interest" description="Disordered" evidence="1">
    <location>
        <begin position="952"/>
        <end position="1609"/>
    </location>
</feature>
<feature type="compositionally biased region" description="Pro residues" evidence="1">
    <location>
        <begin position="1577"/>
        <end position="1588"/>
    </location>
</feature>
<feature type="compositionally biased region" description="Polar residues" evidence="1">
    <location>
        <begin position="203"/>
        <end position="228"/>
    </location>
</feature>
<feature type="compositionally biased region" description="Low complexity" evidence="1">
    <location>
        <begin position="69"/>
        <end position="82"/>
    </location>
</feature>
<comment type="caution">
    <text evidence="2">The sequence shown here is derived from an EMBL/GenBank/DDBJ whole genome shotgun (WGS) entry which is preliminary data.</text>
</comment>
<feature type="region of interest" description="Disordered" evidence="1">
    <location>
        <begin position="901"/>
        <end position="937"/>
    </location>
</feature>
<feature type="compositionally biased region" description="Polar residues" evidence="1">
    <location>
        <begin position="509"/>
        <end position="520"/>
    </location>
</feature>
<feature type="compositionally biased region" description="Basic and acidic residues" evidence="1">
    <location>
        <begin position="186"/>
        <end position="202"/>
    </location>
</feature>
<feature type="compositionally biased region" description="Acidic residues" evidence="1">
    <location>
        <begin position="1372"/>
        <end position="1384"/>
    </location>
</feature>
<feature type="compositionally biased region" description="Polar residues" evidence="1">
    <location>
        <begin position="146"/>
        <end position="155"/>
    </location>
</feature>
<feature type="compositionally biased region" description="Gly residues" evidence="1">
    <location>
        <begin position="1670"/>
        <end position="1681"/>
    </location>
</feature>
<evidence type="ECO:0000313" key="3">
    <source>
        <dbReference type="Proteomes" id="UP001168146"/>
    </source>
</evidence>
<feature type="compositionally biased region" description="Polar residues" evidence="1">
    <location>
        <begin position="1118"/>
        <end position="1129"/>
    </location>
</feature>
<feature type="compositionally biased region" description="Basic and acidic residues" evidence="1">
    <location>
        <begin position="1399"/>
        <end position="1408"/>
    </location>
</feature>
<evidence type="ECO:0000313" key="2">
    <source>
        <dbReference type="EMBL" id="KAK0310156.1"/>
    </source>
</evidence>
<sequence length="1705" mass="177480">MPSIFSRTPRGHSNPPIDRQTHAAATAAAVLASQSHASLSSSAAAAALRSRTTTPEPVGSLVTKRMARRGSVSSVASSAVGNGTRGGAGRGGGMHRTNSGGSMTGRTFRVASPGGSERGYGNGAMSPAPDAPPVPAIPRDLATRGGVQQRSSSVEPPQRVMSPTRGRGGRGVSVDRGGLTTPVTSRQDKRLSNVVERDEQGRQDSNNGVNFSRPISFQQSSPITSSPVASAGGGKRYTHGMGSWFSQPSGSGDASNARPKTSDGLVGGKKPAPIPTEPLPVSASYEAEGVDMIYDPNTRTFTAKPRAKPKEPIPSSSTLPTSAPLAPGTYDPSTRSIVPTRVEPARAMASGNAMKKQRPSIPPVETKLEPPPRNPARVSPSASPSSPRAMGFLHKQPSMVREDPEAEDEAAASSPVIAPLSSSSRTVQTSVGPAKAYVAPTRQHNRSASLDVPRQSTTGNSSERGRNGSISPVRSAHFSRSPVIEAIRHDPPPRSISPAKSALKHHHSPASSVRTASPMATFSPAGTRAPASEFSDMTSNASEDEPSKKEKKRARVSFDEQPREIDAAGAVSVPKAIVTAGGGALPSRDRSPAAHEQLESEMSKPRPALPSFGSVGRRVRAGSPPEKVTEMPPERGGMSTDHAIAGILSNAHMRERNDAKVPLPPDEAARKDAEGYATDESELEESAFRPETASTLAKSPSTAQPLKARKLSVDELDLGQPKTRDFATESAWQPAPSAVHDMDVPAISLQPPTPGDEVGKELGDPEDMTEVIPRPRPSLEAFRVPGSWADESSDSKNGAASIPTTHKMVSTMDRIQGILSQPVIQEDGRVEAAETPLSESSSSATARQPAPVLDVLDEETDDSAAFSDAAEDLSDFEGEGYGSLDAIVSSPVVSPKVLAEPTKAEVLESPTGQPTAKKQPQQRGGKREEQESGDWTQATAYWSQLTKEKRLQIERQHMSDDEDERPAAATTGIKKAKKKITPKGPVTGPGGQQQAMPRTLRGQPAPAPAPASTDNEVHMRRSMRGNTANDGPPPAAAAQDDGVHMRRSMRGSAGNTGSMPSTMRSGPQQRPQSEYVPQQQRQGAPSRPMSSGGPAASRLGPGGLPLPPGANRARTDSESTLSGRGSQDSAAPRKPATNKQQPPPRMQRLSASTQQPPAPPAPSGAFTAKLQKQVTNDSDSESSFRKKRRRASQSTADSAAAANRYTMKRSMRAGSIDETSVAGEQRPTSPVSGPAAKRGGGAFSIRSLSPNGGGVFGGRGRGEKLRESLRSGSVDAGARAGGGGGRMTLRSNHPPAAPTMRSGKLAAAAAAAPILQRPKFRSRFGADSDDEDEGPSRRGGFRSRFADSDEEDEAGSPPPRAVRGIPRRAGQDDGDSTDLDEEDDGGRGKSKAMVPAAADVEKAMEAARRKLGIPEPSTAMGSTAQETREGGALGKGSLRTAQPVAETQAPGSPQQQASPGMARPEMPPPEKKKRSFMGSLLRRNRSSQQGVPQLPQSPVLAPTSPVVAVSSPLHQVSSPQGPSIPSSPSTGKLVRRTSGQPLVMKRGDSSFSATTAAPVLNRKNTDNTTDWPLASPSVPPVPPVPPIPASLASDTGAHRPRTADGVNPAAIRLARTMRPDIGSRAQSAHFAAADPFGAPGGGGSGGGGGGGGGRSVGFAAGSKEEDGEGSVAGGGVGGEGGETYSKRTGRKKKFGLLRRAFGLYD</sequence>
<feature type="region of interest" description="Disordered" evidence="1">
    <location>
        <begin position="297"/>
        <end position="716"/>
    </location>
</feature>
<feature type="compositionally biased region" description="Low complexity" evidence="1">
    <location>
        <begin position="375"/>
        <end position="389"/>
    </location>
</feature>
<feature type="region of interest" description="Disordered" evidence="1">
    <location>
        <begin position="1623"/>
        <end position="1689"/>
    </location>
</feature>
<feature type="compositionally biased region" description="Polar residues" evidence="1">
    <location>
        <begin position="96"/>
        <end position="105"/>
    </location>
</feature>
<feature type="compositionally biased region" description="Basic and acidic residues" evidence="1">
    <location>
        <begin position="556"/>
        <end position="566"/>
    </location>
</feature>